<reference evidence="1" key="1">
    <citation type="submission" date="2023-10" db="EMBL/GenBank/DDBJ databases">
        <authorList>
            <person name="Chen Y."/>
            <person name="Shah S."/>
            <person name="Dougan E. K."/>
            <person name="Thang M."/>
            <person name="Chan C."/>
        </authorList>
    </citation>
    <scope>NUCLEOTIDE SEQUENCE [LARGE SCALE GENOMIC DNA]</scope>
</reference>
<sequence>MKLAKHLLNIGRWLERVSKSTALQAIDPWVGNFFASGFQMFSDPHVEDSVDAILARADEVLDTYGKKCLEGWKTWAASSSEKGAGQAHRHTRAKAAQEIYDWGNLHNDLAQPHVLADKSM</sequence>
<gene>
    <name evidence="1" type="ORF">PCOR1329_LOCUS645</name>
</gene>
<protein>
    <submittedName>
        <fullName evidence="1">Uncharacterized protein</fullName>
    </submittedName>
</protein>
<proteinExistence type="predicted"/>
<feature type="non-terminal residue" evidence="1">
    <location>
        <position position="120"/>
    </location>
</feature>
<accession>A0ABN9P9Z2</accession>
<comment type="caution">
    <text evidence="1">The sequence shown here is derived from an EMBL/GenBank/DDBJ whole genome shotgun (WGS) entry which is preliminary data.</text>
</comment>
<evidence type="ECO:0000313" key="1">
    <source>
        <dbReference type="EMBL" id="CAK0788931.1"/>
    </source>
</evidence>
<evidence type="ECO:0000313" key="2">
    <source>
        <dbReference type="Proteomes" id="UP001189429"/>
    </source>
</evidence>
<dbReference type="Proteomes" id="UP001189429">
    <property type="component" value="Unassembled WGS sequence"/>
</dbReference>
<organism evidence="1 2">
    <name type="scientific">Prorocentrum cordatum</name>
    <dbReference type="NCBI Taxonomy" id="2364126"/>
    <lineage>
        <taxon>Eukaryota</taxon>
        <taxon>Sar</taxon>
        <taxon>Alveolata</taxon>
        <taxon>Dinophyceae</taxon>
        <taxon>Prorocentrales</taxon>
        <taxon>Prorocentraceae</taxon>
        <taxon>Prorocentrum</taxon>
    </lineage>
</organism>
<name>A0ABN9P9Z2_9DINO</name>
<keyword evidence="2" id="KW-1185">Reference proteome</keyword>
<dbReference type="EMBL" id="CAUYUJ010000140">
    <property type="protein sequence ID" value="CAK0788931.1"/>
    <property type="molecule type" value="Genomic_DNA"/>
</dbReference>